<keyword evidence="3" id="KW-1185">Reference proteome</keyword>
<dbReference type="EMBL" id="CP040078">
    <property type="protein sequence ID" value="QCP52692.1"/>
    <property type="molecule type" value="Genomic_DNA"/>
</dbReference>
<feature type="signal peptide" evidence="1">
    <location>
        <begin position="1"/>
        <end position="22"/>
    </location>
</feature>
<sequence length="134" mass="14327">MKYIFASIVAALIVAASAAAIAQTSGAAGDAPKQECALGYVTGVGGSAQSMREYLATPDRDKYRYLADNQIQCKISDEGRASACTGVTNLRHEQASVYDDSDSATMVVVARVELDQGTYPVMVVVRRQDMHCDQ</sequence>
<organism evidence="2 3">
    <name type="scientific">Trinickia violacea</name>
    <dbReference type="NCBI Taxonomy" id="2571746"/>
    <lineage>
        <taxon>Bacteria</taxon>
        <taxon>Pseudomonadati</taxon>
        <taxon>Pseudomonadota</taxon>
        <taxon>Betaproteobacteria</taxon>
        <taxon>Burkholderiales</taxon>
        <taxon>Burkholderiaceae</taxon>
        <taxon>Trinickia</taxon>
    </lineage>
</organism>
<protein>
    <submittedName>
        <fullName evidence="2">Uncharacterized protein</fullName>
    </submittedName>
</protein>
<evidence type="ECO:0000313" key="2">
    <source>
        <dbReference type="EMBL" id="QCP52692.1"/>
    </source>
</evidence>
<evidence type="ECO:0000256" key="1">
    <source>
        <dbReference type="SAM" id="SignalP"/>
    </source>
</evidence>
<keyword evidence="1" id="KW-0732">Signal</keyword>
<name>A0A4P8IUB8_9BURK</name>
<feature type="chain" id="PRO_5020376609" evidence="1">
    <location>
        <begin position="23"/>
        <end position="134"/>
    </location>
</feature>
<dbReference type="RefSeq" id="WP_137335463.1">
    <property type="nucleotide sequence ID" value="NZ_CP040078.1"/>
</dbReference>
<dbReference type="Proteomes" id="UP000298656">
    <property type="component" value="Chromosome 2"/>
</dbReference>
<dbReference type="KEGG" id="tvl:FAZ95_26465"/>
<dbReference type="AlphaFoldDB" id="A0A4P8IUB8"/>
<accession>A0A4P8IUB8</accession>
<dbReference type="OrthoDB" id="9095676at2"/>
<reference evidence="2 3" key="1">
    <citation type="submission" date="2019-05" db="EMBL/GenBank/DDBJ databases">
        <title>Burkholderia sp. DHOD12, isolated from subtropical forest soil.</title>
        <authorList>
            <person name="Gao Z.-H."/>
            <person name="Qiu L.-H."/>
        </authorList>
    </citation>
    <scope>NUCLEOTIDE SEQUENCE [LARGE SCALE GENOMIC DNA]</scope>
    <source>
        <strain evidence="2 3">DHOD12</strain>
    </source>
</reference>
<gene>
    <name evidence="2" type="ORF">FAZ95_26465</name>
</gene>
<evidence type="ECO:0000313" key="3">
    <source>
        <dbReference type="Proteomes" id="UP000298656"/>
    </source>
</evidence>
<proteinExistence type="predicted"/>